<feature type="compositionally biased region" description="Basic and acidic residues" evidence="1">
    <location>
        <begin position="297"/>
        <end position="318"/>
    </location>
</feature>
<proteinExistence type="predicted"/>
<dbReference type="Proteomes" id="UP000311382">
    <property type="component" value="Unassembled WGS sequence"/>
</dbReference>
<feature type="compositionally biased region" description="Basic and acidic residues" evidence="1">
    <location>
        <begin position="244"/>
        <end position="274"/>
    </location>
</feature>
<gene>
    <name evidence="2" type="ORF">DMC30DRAFT_213174</name>
</gene>
<feature type="compositionally biased region" description="Pro residues" evidence="1">
    <location>
        <begin position="108"/>
        <end position="124"/>
    </location>
</feature>
<feature type="region of interest" description="Disordered" evidence="1">
    <location>
        <begin position="1"/>
        <end position="465"/>
    </location>
</feature>
<accession>A0A5C5G683</accession>
<feature type="region of interest" description="Disordered" evidence="1">
    <location>
        <begin position="478"/>
        <end position="505"/>
    </location>
</feature>
<feature type="compositionally biased region" description="Acidic residues" evidence="1">
    <location>
        <begin position="319"/>
        <end position="333"/>
    </location>
</feature>
<dbReference type="PRINTS" id="PR01217">
    <property type="entry name" value="PRICHEXTENSN"/>
</dbReference>
<reference evidence="2 3" key="1">
    <citation type="submission" date="2019-03" db="EMBL/GenBank/DDBJ databases">
        <title>Rhodosporidium diobovatum UCD-FST 08-225 genome sequencing, assembly, and annotation.</title>
        <authorList>
            <person name="Fakankun I.U."/>
            <person name="Fristensky B."/>
            <person name="Levin D.B."/>
        </authorList>
    </citation>
    <scope>NUCLEOTIDE SEQUENCE [LARGE SCALE GENOMIC DNA]</scope>
    <source>
        <strain evidence="2 3">UCD-FST 08-225</strain>
    </source>
</reference>
<dbReference type="STRING" id="5288.A0A5C5G683"/>
<keyword evidence="3" id="KW-1185">Reference proteome</keyword>
<feature type="compositionally biased region" description="Basic and acidic residues" evidence="1">
    <location>
        <begin position="182"/>
        <end position="194"/>
    </location>
</feature>
<sequence>MSNDEGCHGAQWDELGGSPSLGLAHSSSTTDRLALSPPGSRPETSPRGSSDSNPTQKTATATFQDGRALVSERHPVVPAPPLTTPRSPSLAPLPPPPVPLPSSYSHPSLPPTPRRRPLPAPPSTSPRFVPLHPPPLPPPVPSTRRATGGPHDTIPQPLTAAEEKAAARARAQGLDELFAARSDADRAVVKAAADDRDEAADAAASPTSPAGTDLPEYPASPTRRGPSGSAGKRALLRDGGAVDPRQEEEGDAKRAQAEAEVRERVLSDARRTVEEDAAACKVALRRRAAEADEEERERERRRWECEGEKRLEGLRLDADEGGEEELEEDEEEAPPPLSPATLARGRDMFPLVGEDSKALPPSLTDVDERENEPPAAPPSSQPNRLPPPPVPLPEPAYPLSPATPSTRESVALPPPVDDYFFRPHPSRPSFDAHAFSEPLPPLRAQAPWPRRVPTARSATLAPSTSARSHLYAGAVATGEQGYPSSSSHSHGSVRPPAGTRHGSLGPAHSFYSSGVGQVVRVRVCLSENTGLRLTRVKRRRTAPWHSQRVGRPRTLPLQRGRTGSHPTSALQDHRASRLPGNSRTSRGRERRARVGATREPDTSRLAPWRRLRLRGTRARRPRRIHRTRLAPLCLRRSALCLPP</sequence>
<evidence type="ECO:0000256" key="1">
    <source>
        <dbReference type="SAM" id="MobiDB-lite"/>
    </source>
</evidence>
<evidence type="ECO:0000313" key="2">
    <source>
        <dbReference type="EMBL" id="TNY24039.1"/>
    </source>
</evidence>
<feature type="compositionally biased region" description="Polar residues" evidence="1">
    <location>
        <begin position="456"/>
        <end position="465"/>
    </location>
</feature>
<feature type="compositionally biased region" description="Pro residues" evidence="1">
    <location>
        <begin position="131"/>
        <end position="141"/>
    </location>
</feature>
<dbReference type="AlphaFoldDB" id="A0A5C5G683"/>
<organism evidence="2 3">
    <name type="scientific">Rhodotorula diobovata</name>
    <dbReference type="NCBI Taxonomy" id="5288"/>
    <lineage>
        <taxon>Eukaryota</taxon>
        <taxon>Fungi</taxon>
        <taxon>Dikarya</taxon>
        <taxon>Basidiomycota</taxon>
        <taxon>Pucciniomycotina</taxon>
        <taxon>Microbotryomycetes</taxon>
        <taxon>Sporidiobolales</taxon>
        <taxon>Sporidiobolaceae</taxon>
        <taxon>Rhodotorula</taxon>
    </lineage>
</organism>
<evidence type="ECO:0000313" key="3">
    <source>
        <dbReference type="Proteomes" id="UP000311382"/>
    </source>
</evidence>
<dbReference type="EMBL" id="SOZI01000005">
    <property type="protein sequence ID" value="TNY24039.1"/>
    <property type="molecule type" value="Genomic_DNA"/>
</dbReference>
<feature type="compositionally biased region" description="Pro residues" evidence="1">
    <location>
        <begin position="374"/>
        <end position="398"/>
    </location>
</feature>
<feature type="region of interest" description="Disordered" evidence="1">
    <location>
        <begin position="538"/>
        <end position="602"/>
    </location>
</feature>
<comment type="caution">
    <text evidence="2">The sequence shown here is derived from an EMBL/GenBank/DDBJ whole genome shotgun (WGS) entry which is preliminary data.</text>
</comment>
<protein>
    <submittedName>
        <fullName evidence="2">Uncharacterized protein</fullName>
    </submittedName>
</protein>
<feature type="compositionally biased region" description="Polar residues" evidence="1">
    <location>
        <begin position="42"/>
        <end position="63"/>
    </location>
</feature>
<feature type="compositionally biased region" description="Pro residues" evidence="1">
    <location>
        <begin position="91"/>
        <end position="100"/>
    </location>
</feature>
<name>A0A5C5G683_9BASI</name>